<name>A0A1Q5U3R9_9GAMM</name>
<dbReference type="PIRSF" id="PIRSF004395">
    <property type="entry name" value="Tail_Z"/>
    <property type="match status" value="1"/>
</dbReference>
<organism evidence="1 2">
    <name type="scientific">Xenorhabdus thuongxuanensis</name>
    <dbReference type="NCBI Taxonomy" id="1873484"/>
    <lineage>
        <taxon>Bacteria</taxon>
        <taxon>Pseudomonadati</taxon>
        <taxon>Pseudomonadota</taxon>
        <taxon>Gammaproteobacteria</taxon>
        <taxon>Enterobacterales</taxon>
        <taxon>Morganellaceae</taxon>
        <taxon>Xenorhabdus</taxon>
    </lineage>
</organism>
<comment type="caution">
    <text evidence="1">The sequence shown here is derived from an EMBL/GenBank/DDBJ whole genome shotgun (WGS) entry which is preliminary data.</text>
</comment>
<protein>
    <recommendedName>
        <fullName evidence="3">Phage tail protein</fullName>
    </recommendedName>
</protein>
<dbReference type="OrthoDB" id="5600404at2"/>
<evidence type="ECO:0000313" key="1">
    <source>
        <dbReference type="EMBL" id="OKP07122.1"/>
    </source>
</evidence>
<dbReference type="AlphaFoldDB" id="A0A1Q5U3R9"/>
<dbReference type="InterPro" id="IPR010633">
    <property type="entry name" value="Phage_lambda_GpZ"/>
</dbReference>
<dbReference type="Pfam" id="PF06763">
    <property type="entry name" value="Minor_tail_Z"/>
    <property type="match status" value="1"/>
</dbReference>
<reference evidence="1 2" key="1">
    <citation type="submission" date="2016-09" db="EMBL/GenBank/DDBJ databases">
        <title>Xenorhabdus thuongxuanensis sp. nov. and Xenorhabdus eapokensis sp. nov., isolated from Steinernema species.</title>
        <authorList>
            <person name="Kaempfer P."/>
            <person name="Tobias N.J."/>
            <person name="Phan Ke L."/>
            <person name="Bode H.B."/>
            <person name="Glaeser S.P."/>
        </authorList>
    </citation>
    <scope>NUCLEOTIDE SEQUENCE [LARGE SCALE GENOMIC DNA]</scope>
    <source>
        <strain evidence="1 2">30TX1</strain>
    </source>
</reference>
<sequence length="186" mass="21256">MQGVEQAIKNLNQLSHRLVPTATAQAVNRVAARTMSRSVKRVARETRIPQKLIRQRVRFRRASSHRTPPRARLVVNRGNLPAIALGHVRLQLSRRKGTPFGRGSVLKAGRFTFKNAFIQRLANGRWHILQRQGPARYPIDVVKIPLVTPLTKAYREESEKLLQTDMPKELAAALKHQLRLYIQGKR</sequence>
<accession>A0A1Q5U3R9</accession>
<proteinExistence type="predicted"/>
<dbReference type="Proteomes" id="UP000186277">
    <property type="component" value="Unassembled WGS sequence"/>
</dbReference>
<evidence type="ECO:0008006" key="3">
    <source>
        <dbReference type="Google" id="ProtNLM"/>
    </source>
</evidence>
<gene>
    <name evidence="1" type="ORF">Xentx_01726</name>
</gene>
<evidence type="ECO:0000313" key="2">
    <source>
        <dbReference type="Proteomes" id="UP000186277"/>
    </source>
</evidence>
<dbReference type="RefSeq" id="WP_074019830.1">
    <property type="nucleotide sequence ID" value="NZ_CAWMWP010000120.1"/>
</dbReference>
<keyword evidence="2" id="KW-1185">Reference proteome</keyword>
<dbReference type="EMBL" id="MKGR01000009">
    <property type="protein sequence ID" value="OKP07122.1"/>
    <property type="molecule type" value="Genomic_DNA"/>
</dbReference>